<evidence type="ECO:0000256" key="2">
    <source>
        <dbReference type="ARBA" id="ARBA00009699"/>
    </source>
</evidence>
<comment type="catalytic activity">
    <reaction evidence="1 8">
        <text>Random hydrolysis of (1-&gt;6)-alpha-D-mannosidic linkages in unbranched (1-&gt;6)-mannans.</text>
        <dbReference type="EC" id="3.2.1.101"/>
    </reaction>
</comment>
<evidence type="ECO:0000256" key="1">
    <source>
        <dbReference type="ARBA" id="ARBA00001452"/>
    </source>
</evidence>
<keyword evidence="4 11" id="KW-0732">Signal</keyword>
<dbReference type="GO" id="GO:0016052">
    <property type="term" value="P:carbohydrate catabolic process"/>
    <property type="evidence" value="ECO:0007669"/>
    <property type="project" value="InterPro"/>
</dbReference>
<name>A0A553HZQ5_9PEZI</name>
<dbReference type="Proteomes" id="UP000319160">
    <property type="component" value="Unassembled WGS sequence"/>
</dbReference>
<dbReference type="SUPFAM" id="SSF48208">
    <property type="entry name" value="Six-hairpin glycosidases"/>
    <property type="match status" value="1"/>
</dbReference>
<keyword evidence="10" id="KW-1133">Transmembrane helix</keyword>
<evidence type="ECO:0000256" key="3">
    <source>
        <dbReference type="ARBA" id="ARBA00012350"/>
    </source>
</evidence>
<keyword evidence="6" id="KW-0325">Glycoprotein</keyword>
<evidence type="ECO:0000256" key="4">
    <source>
        <dbReference type="ARBA" id="ARBA00022729"/>
    </source>
</evidence>
<dbReference type="PANTHER" id="PTHR12145:SF36">
    <property type="entry name" value="MANNAN ENDO-1,6-ALPHA-MANNOSIDASE DCW1"/>
    <property type="match status" value="1"/>
</dbReference>
<feature type="region of interest" description="Disordered" evidence="9">
    <location>
        <begin position="352"/>
        <end position="382"/>
    </location>
</feature>
<dbReference type="GO" id="GO:0009272">
    <property type="term" value="P:fungal-type cell wall biogenesis"/>
    <property type="evidence" value="ECO:0007669"/>
    <property type="project" value="TreeGrafter"/>
</dbReference>
<dbReference type="PIRSF" id="PIRSF016302">
    <property type="entry name" value="Man_a_manosd"/>
    <property type="match status" value="1"/>
</dbReference>
<keyword evidence="13" id="KW-1185">Reference proteome</keyword>
<dbReference type="GO" id="GO:0008496">
    <property type="term" value="F:mannan endo-1,6-alpha-mannosidase activity"/>
    <property type="evidence" value="ECO:0007669"/>
    <property type="project" value="UniProtKB-UniRule"/>
</dbReference>
<evidence type="ECO:0000256" key="9">
    <source>
        <dbReference type="SAM" id="MobiDB-lite"/>
    </source>
</evidence>
<dbReference type="Gene3D" id="1.50.10.20">
    <property type="match status" value="2"/>
</dbReference>
<feature type="chain" id="PRO_5021942437" description="Mannan endo-1,6-alpha-mannosidase" evidence="11">
    <location>
        <begin position="18"/>
        <end position="411"/>
    </location>
</feature>
<evidence type="ECO:0000256" key="7">
    <source>
        <dbReference type="ARBA" id="ARBA00023295"/>
    </source>
</evidence>
<keyword evidence="10" id="KW-0812">Transmembrane</keyword>
<accession>A0A553HZQ5</accession>
<feature type="transmembrane region" description="Helical" evidence="10">
    <location>
        <begin position="387"/>
        <end position="407"/>
    </location>
</feature>
<evidence type="ECO:0000256" key="5">
    <source>
        <dbReference type="ARBA" id="ARBA00022801"/>
    </source>
</evidence>
<keyword evidence="5 8" id="KW-0378">Hydrolase</keyword>
<feature type="signal peptide" evidence="11">
    <location>
        <begin position="1"/>
        <end position="17"/>
    </location>
</feature>
<dbReference type="STRING" id="2512241.A0A553HZQ5"/>
<sequence>MASIALYLLMSAGLVSAQVYKLDTNDDIIASAKTLAYDLMSYYHGNESGQTPGILPGPPPAGPYYWWEAGALWGTMIDYWHLTGDDTYNDVITQAMLWQVGPNRNYMPPNVTASLGNDDQGFWGMSAMLAAEENFPNPPDDQPQWLALAQAVWNTQADPDRHDATCGGGLRWQIPFANNGVGFMDADYNIYDGAHVETNCTDINRVQYSYNNGVFLLGAAYMYNFTGDAKWQDRVNGLVNATFRVFFPNDTAYEIGCEHGMTCTTDMLSYKGYVHRWMATMTKVAPFTADTILPVLQKSAQAAVSQCTGGTNGRTCGFQWSSGVFDGSVGAGQTMDVLAAVSSLLIDQTQAPVTNSDGGTSVGDPNAGVGSGSIDDDPTPITTGDRAGAGILTVVVILTAGAAFGWMGTGR</sequence>
<comment type="similarity">
    <text evidence="2 8">Belongs to the glycosyl hydrolase 76 family.</text>
</comment>
<evidence type="ECO:0000313" key="13">
    <source>
        <dbReference type="Proteomes" id="UP000319160"/>
    </source>
</evidence>
<organism evidence="12 13">
    <name type="scientific">Xylaria flabelliformis</name>
    <dbReference type="NCBI Taxonomy" id="2512241"/>
    <lineage>
        <taxon>Eukaryota</taxon>
        <taxon>Fungi</taxon>
        <taxon>Dikarya</taxon>
        <taxon>Ascomycota</taxon>
        <taxon>Pezizomycotina</taxon>
        <taxon>Sordariomycetes</taxon>
        <taxon>Xylariomycetidae</taxon>
        <taxon>Xylariales</taxon>
        <taxon>Xylariaceae</taxon>
        <taxon>Xylaria</taxon>
    </lineage>
</organism>
<dbReference type="PANTHER" id="PTHR12145">
    <property type="entry name" value="MANNAN ENDO-1,6-ALPHA-MANNOSIDASE DCW1"/>
    <property type="match status" value="1"/>
</dbReference>
<protein>
    <recommendedName>
        <fullName evidence="3 8">Mannan endo-1,6-alpha-mannosidase</fullName>
        <ecNumber evidence="3 8">3.2.1.101</ecNumber>
    </recommendedName>
</protein>
<keyword evidence="10" id="KW-0472">Membrane</keyword>
<evidence type="ECO:0000256" key="10">
    <source>
        <dbReference type="SAM" id="Phobius"/>
    </source>
</evidence>
<keyword evidence="7 8" id="KW-0326">Glycosidase</keyword>
<dbReference type="OrthoDB" id="4187847at2759"/>
<gene>
    <name evidence="12" type="ORF">FHL15_005707</name>
</gene>
<evidence type="ECO:0000256" key="11">
    <source>
        <dbReference type="SAM" id="SignalP"/>
    </source>
</evidence>
<proteinExistence type="inferred from homology"/>
<dbReference type="EC" id="3.2.1.101" evidence="3 8"/>
<dbReference type="InterPro" id="IPR008928">
    <property type="entry name" value="6-hairpin_glycosidase_sf"/>
</dbReference>
<evidence type="ECO:0000256" key="8">
    <source>
        <dbReference type="PIRNR" id="PIRNR016302"/>
    </source>
</evidence>
<comment type="caution">
    <text evidence="12">The sequence shown here is derived from an EMBL/GenBank/DDBJ whole genome shotgun (WGS) entry which is preliminary data.</text>
</comment>
<dbReference type="InterPro" id="IPR005198">
    <property type="entry name" value="Glyco_hydro_76"/>
</dbReference>
<evidence type="ECO:0000313" key="12">
    <source>
        <dbReference type="EMBL" id="TRX93432.1"/>
    </source>
</evidence>
<evidence type="ECO:0000256" key="6">
    <source>
        <dbReference type="ARBA" id="ARBA00023180"/>
    </source>
</evidence>
<dbReference type="EMBL" id="VFLP01000029">
    <property type="protein sequence ID" value="TRX93432.1"/>
    <property type="molecule type" value="Genomic_DNA"/>
</dbReference>
<dbReference type="AlphaFoldDB" id="A0A553HZQ5"/>
<dbReference type="Pfam" id="PF03663">
    <property type="entry name" value="Glyco_hydro_76"/>
    <property type="match status" value="1"/>
</dbReference>
<reference evidence="13" key="1">
    <citation type="submission" date="2019-06" db="EMBL/GenBank/DDBJ databases">
        <title>Draft genome sequence of the griseofulvin-producing fungus Xylaria cubensis strain G536.</title>
        <authorList>
            <person name="Mead M.E."/>
            <person name="Raja H.A."/>
            <person name="Steenwyk J.L."/>
            <person name="Knowles S.L."/>
            <person name="Oberlies N.H."/>
            <person name="Rokas A."/>
        </authorList>
    </citation>
    <scope>NUCLEOTIDE SEQUENCE [LARGE SCALE GENOMIC DNA]</scope>
    <source>
        <strain evidence="13">G536</strain>
    </source>
</reference>
<dbReference type="InterPro" id="IPR014480">
    <property type="entry name" value="Mannan-1_6-alpha_mannosidase"/>
</dbReference>